<dbReference type="RefSeq" id="WP_343857577.1">
    <property type="nucleotide sequence ID" value="NZ_BAAAFD010000002.1"/>
</dbReference>
<organism evidence="1 2">
    <name type="scientific">Aliiglaciecola litoralis</name>
    <dbReference type="NCBI Taxonomy" id="582857"/>
    <lineage>
        <taxon>Bacteria</taxon>
        <taxon>Pseudomonadati</taxon>
        <taxon>Pseudomonadota</taxon>
        <taxon>Gammaproteobacteria</taxon>
        <taxon>Alteromonadales</taxon>
        <taxon>Alteromonadaceae</taxon>
        <taxon>Aliiglaciecola</taxon>
    </lineage>
</organism>
<proteinExistence type="predicted"/>
<evidence type="ECO:0000313" key="2">
    <source>
        <dbReference type="Proteomes" id="UP001500359"/>
    </source>
</evidence>
<reference evidence="1 2" key="1">
    <citation type="journal article" date="2019" name="Int. J. Syst. Evol. Microbiol.">
        <title>The Global Catalogue of Microorganisms (GCM) 10K type strain sequencing project: providing services to taxonomists for standard genome sequencing and annotation.</title>
        <authorList>
            <consortium name="The Broad Institute Genomics Platform"/>
            <consortium name="The Broad Institute Genome Sequencing Center for Infectious Disease"/>
            <person name="Wu L."/>
            <person name="Ma J."/>
        </authorList>
    </citation>
    <scope>NUCLEOTIDE SEQUENCE [LARGE SCALE GENOMIC DNA]</scope>
    <source>
        <strain evidence="1 2">JCM 15896</strain>
    </source>
</reference>
<gene>
    <name evidence="1" type="ORF">GCM10009114_12060</name>
</gene>
<sequence length="302" mass="34751">MTIGAILPLSVRGSYDVDDLGRTEILFKTLDAFCQPGLFSKFLIVTPPSEVEIVTQKVRKWAQFNPVVMSEEELVPELKKHRHMRGWRKQQIVKIAAHREFEDDFYITFDADVICLKPLTIDKLIDNGKALLQYEPRSFHPKWWKSSARLLNMSANVGDATKGMHVTPAILSTALAKQLTEELAQVWKKNWVNAVCSLHNPKRPSNWRISRFLMLKWTEYSLYYLCAMKNNNLDDYHVTAGSQTHPQLMLIHDSHPYESWDTAKSFSDQCPGLFCVVGSKSRIEPEEVWQRISPFVPSKQAT</sequence>
<dbReference type="Pfam" id="PF20102">
    <property type="entry name" value="DUF6492"/>
    <property type="match status" value="1"/>
</dbReference>
<keyword evidence="2" id="KW-1185">Reference proteome</keyword>
<name>A0ABN1LEW0_9ALTE</name>
<comment type="caution">
    <text evidence="1">The sequence shown here is derived from an EMBL/GenBank/DDBJ whole genome shotgun (WGS) entry which is preliminary data.</text>
</comment>
<dbReference type="EMBL" id="BAAAFD010000002">
    <property type="protein sequence ID" value="GAA0854833.1"/>
    <property type="molecule type" value="Genomic_DNA"/>
</dbReference>
<dbReference type="InterPro" id="IPR045499">
    <property type="entry name" value="DUF6492"/>
</dbReference>
<accession>A0ABN1LEW0</accession>
<evidence type="ECO:0008006" key="3">
    <source>
        <dbReference type="Google" id="ProtNLM"/>
    </source>
</evidence>
<dbReference type="Proteomes" id="UP001500359">
    <property type="component" value="Unassembled WGS sequence"/>
</dbReference>
<protein>
    <recommendedName>
        <fullName evidence="3">Nucleotide-diphospho-sugar transferase</fullName>
    </recommendedName>
</protein>
<evidence type="ECO:0000313" key="1">
    <source>
        <dbReference type="EMBL" id="GAA0854833.1"/>
    </source>
</evidence>